<evidence type="ECO:0000256" key="3">
    <source>
        <dbReference type="ARBA" id="ARBA00022737"/>
    </source>
</evidence>
<dbReference type="EMBL" id="CAJVPZ010000202">
    <property type="protein sequence ID" value="CAG8457060.1"/>
    <property type="molecule type" value="Genomic_DNA"/>
</dbReference>
<dbReference type="Gene3D" id="3.80.10.10">
    <property type="entry name" value="Ribonuclease Inhibitor"/>
    <property type="match status" value="5"/>
</dbReference>
<dbReference type="GO" id="GO:0005634">
    <property type="term" value="C:nucleus"/>
    <property type="evidence" value="ECO:0007669"/>
    <property type="project" value="TreeGrafter"/>
</dbReference>
<sequence>MDQQQLSERLEGISACIEASSKLINEIERICGQLQNKNIFESILKSAENVKILQQMKREIEANFSQHQSTFYKYKLLLEKVKNNASELIKIKNGSRFEKFIYAQPIRKKVEDSLKNYKSFYEIELNTIIFIIINNKYERDYNNLKMMDEILKDISNININKDIIKVRELIQNQLIPPLHESDKIRFPSIEPTLLSDPSNISSPDNHIQLAYQKIPYKKKSNDEIISHVTKGGREDLNIESSNFPEEYIKIIQEGKIVEIRDQVIYDRSELHNAARMSTYKILYVKFVDHFSACIFKTQPNITELHSRKFQAKLVLSSEYKDSFLLENHIDSPAINTKYLEWMNDANPLKNNSVVKDVYLEIQSPQVELIFRKELIKPSEKLVIAIKSALNHQNPYRELMKVFNTYGYFLPERVILGYKLYVMSNLITDKDSSESNVRNDEWTIDDFSSVKYEEFFNKWEDHIKSYNFNSSYLISIDGDIVTRDKIKEWANNCLKDDYNSLNIISWKSLYPLYEILEKPLCQEIKLVLGNDDQTINSMIKAKVLMTGVIPVKNSINYYRVNFSNHLESNNYQLYGKIMTQDGIPINNIVVKFKSMNIYGFSATIESFNTSFLPSDSIFITSFVFPQLNYEPCFRAEIKNYDDEGIDVTIHIKESKIMDNEDKFTDVETTFKSEISSKIMDNEDKFTDVETTFKSEISSKIMDNEDKFTNVETTFKSEVSSNDDYSDETSNASVELEYSFQWCILFLKDKTEGDNIGTNLIVPISHLQALGQSIRQSGDMKNIINLSYNKLDSEVGKTLLNALKRNKVTNLDLSYNNINIEMGKALVEALQTNTTLTQLNLKSTKIKSETVIDLVKILKSKIPLNDLDLSHIKLNSKAGMTLTKVLENNETLSKLNLSNNDIDLSFGKALVTVLEKNKSLVNLDLSFNNLETEVIMALAKALESNSKLTHLNLCSINPEFRAEIALAKALETNKTLVSLNLSLNKIGSFEERSLKDHLQKSFSNLTREENIINCVTGKHFKIALEKNKTLIDLNISSNNISSEAGKTLIDALKHNKTLRKLNLSKNNIGSEAGERLAGILKTNKALTTINLGSTRIGPKTVINLAQELKFNKICLHKLDLSHNDIDPKESKLLIEALETNTTLERLDLSHSYINLQNGKKLEESLNKNKTLKRLKLIKCNISFEVVKALEKALKYNKTLTHLDLSYNNMSFDAEIILAEILETNNALTKLNLNYNEFNLKAGEALAGALRLNNTLTHLSLKSTIIEPETGIALVKALEINTTLIELDLSNNNLDSEVGKLLVKSLEINNSLKKVDLSSNFTKFDSEVIKNLEKVSKSKVLSLNVIFDFETLK</sequence>
<protein>
    <submittedName>
        <fullName evidence="4">7784_t:CDS:1</fullName>
    </submittedName>
</protein>
<dbReference type="GO" id="GO:0031267">
    <property type="term" value="F:small GTPase binding"/>
    <property type="evidence" value="ECO:0007669"/>
    <property type="project" value="TreeGrafter"/>
</dbReference>
<keyword evidence="2" id="KW-0433">Leucine-rich repeat</keyword>
<evidence type="ECO:0000313" key="4">
    <source>
        <dbReference type="EMBL" id="CAG8457060.1"/>
    </source>
</evidence>
<keyword evidence="5" id="KW-1185">Reference proteome</keyword>
<gene>
    <name evidence="4" type="ORF">RFULGI_LOCUS509</name>
</gene>
<dbReference type="SMART" id="SM00368">
    <property type="entry name" value="LRR_RI"/>
    <property type="match status" value="15"/>
</dbReference>
<dbReference type="Proteomes" id="UP000789396">
    <property type="component" value="Unassembled WGS sequence"/>
</dbReference>
<dbReference type="InterPro" id="IPR032675">
    <property type="entry name" value="LRR_dom_sf"/>
</dbReference>
<dbReference type="InterPro" id="IPR001611">
    <property type="entry name" value="Leu-rich_rpt"/>
</dbReference>
<dbReference type="PANTHER" id="PTHR24113">
    <property type="entry name" value="RAN GTPASE-ACTIVATING PROTEIN 1"/>
    <property type="match status" value="1"/>
</dbReference>
<name>A0A9N8VQ84_9GLOM</name>
<reference evidence="4" key="1">
    <citation type="submission" date="2021-06" db="EMBL/GenBank/DDBJ databases">
        <authorList>
            <person name="Kallberg Y."/>
            <person name="Tangrot J."/>
            <person name="Rosling A."/>
        </authorList>
    </citation>
    <scope>NUCLEOTIDE SEQUENCE</scope>
    <source>
        <strain evidence="4">IN212</strain>
    </source>
</reference>
<dbReference type="GO" id="GO:0006913">
    <property type="term" value="P:nucleocytoplasmic transport"/>
    <property type="evidence" value="ECO:0007669"/>
    <property type="project" value="TreeGrafter"/>
</dbReference>
<keyword evidence="1" id="KW-0343">GTPase activation</keyword>
<dbReference type="Pfam" id="PF13516">
    <property type="entry name" value="LRR_6"/>
    <property type="match status" value="7"/>
</dbReference>
<dbReference type="SUPFAM" id="SSF52047">
    <property type="entry name" value="RNI-like"/>
    <property type="match status" value="2"/>
</dbReference>
<dbReference type="GO" id="GO:0005096">
    <property type="term" value="F:GTPase activator activity"/>
    <property type="evidence" value="ECO:0007669"/>
    <property type="project" value="UniProtKB-KW"/>
</dbReference>
<dbReference type="PANTHER" id="PTHR24113:SF12">
    <property type="entry name" value="RAN GTPASE-ACTIVATING PROTEIN 1"/>
    <property type="match status" value="1"/>
</dbReference>
<dbReference type="GO" id="GO:0048471">
    <property type="term" value="C:perinuclear region of cytoplasm"/>
    <property type="evidence" value="ECO:0007669"/>
    <property type="project" value="TreeGrafter"/>
</dbReference>
<dbReference type="InterPro" id="IPR027038">
    <property type="entry name" value="RanGap"/>
</dbReference>
<organism evidence="4 5">
    <name type="scientific">Racocetra fulgida</name>
    <dbReference type="NCBI Taxonomy" id="60492"/>
    <lineage>
        <taxon>Eukaryota</taxon>
        <taxon>Fungi</taxon>
        <taxon>Fungi incertae sedis</taxon>
        <taxon>Mucoromycota</taxon>
        <taxon>Glomeromycotina</taxon>
        <taxon>Glomeromycetes</taxon>
        <taxon>Diversisporales</taxon>
        <taxon>Gigasporaceae</taxon>
        <taxon>Racocetra</taxon>
    </lineage>
</organism>
<accession>A0A9N8VQ84</accession>
<dbReference type="GO" id="GO:0005829">
    <property type="term" value="C:cytosol"/>
    <property type="evidence" value="ECO:0007669"/>
    <property type="project" value="TreeGrafter"/>
</dbReference>
<evidence type="ECO:0000256" key="2">
    <source>
        <dbReference type="ARBA" id="ARBA00022614"/>
    </source>
</evidence>
<dbReference type="OrthoDB" id="2438322at2759"/>
<evidence type="ECO:0000256" key="1">
    <source>
        <dbReference type="ARBA" id="ARBA00022468"/>
    </source>
</evidence>
<proteinExistence type="predicted"/>
<evidence type="ECO:0000313" key="5">
    <source>
        <dbReference type="Proteomes" id="UP000789396"/>
    </source>
</evidence>
<comment type="caution">
    <text evidence="4">The sequence shown here is derived from an EMBL/GenBank/DDBJ whole genome shotgun (WGS) entry which is preliminary data.</text>
</comment>
<keyword evidence="3" id="KW-0677">Repeat</keyword>